<sequence length="190" mass="21682">MINLVELAPKQAQLDAHIIQKRGLEGQDLLLNTMFALQVEVAELANEVRFFKHWSTDQSPRIKTHKDMGLEWKEYNPTLEEYVDCIHFLLSVGNQLGVDWKLIEVPNTPMLEIPRAFGLLMLNVSSMWGAADAYSLSRSIRMKIKAIEYLEKAADLLTEIGLLLGFTEEDITAAYNAKHKVNYERQANGY</sequence>
<dbReference type="PIRSF" id="PIRSF030140">
    <property type="entry name" value="UCP030140"/>
    <property type="match status" value="1"/>
</dbReference>
<evidence type="ECO:0000313" key="2">
    <source>
        <dbReference type="Proteomes" id="UP000219356"/>
    </source>
</evidence>
<dbReference type="Proteomes" id="UP000219356">
    <property type="component" value="Unassembled WGS sequence"/>
</dbReference>
<dbReference type="InterPro" id="IPR014871">
    <property type="entry name" value="dUTPase/dCTP_pyrophosphatase"/>
</dbReference>
<dbReference type="AlphaFoldDB" id="A0A285NYF1"/>
<dbReference type="RefSeq" id="WP_097042488.1">
    <property type="nucleotide sequence ID" value="NZ_OBEK01000003.1"/>
</dbReference>
<dbReference type="CDD" id="cd11527">
    <property type="entry name" value="NTP-PPase_dUTPase"/>
    <property type="match status" value="1"/>
</dbReference>
<dbReference type="Gene3D" id="1.10.4010.10">
    <property type="entry name" value="Type II deoxyuridine triphosphatase"/>
    <property type="match status" value="1"/>
</dbReference>
<name>A0A285NYF1_9BACI</name>
<dbReference type="EMBL" id="OBEK01000003">
    <property type="protein sequence ID" value="SNZ14514.1"/>
    <property type="molecule type" value="Genomic_DNA"/>
</dbReference>
<proteinExistence type="predicted"/>
<dbReference type="OrthoDB" id="5506143at2"/>
<gene>
    <name evidence="1" type="ORF">SAMN05421503_2436</name>
</gene>
<keyword evidence="2" id="KW-1185">Reference proteome</keyword>
<accession>A0A285NYF1</accession>
<protein>
    <submittedName>
        <fullName evidence="1">Dimeric dUTPase, all-alpha-NTP-PPase (MazG) superfamily</fullName>
    </submittedName>
</protein>
<dbReference type="Pfam" id="PF08761">
    <property type="entry name" value="dUTPase_2"/>
    <property type="match status" value="1"/>
</dbReference>
<dbReference type="InterPro" id="IPR016947">
    <property type="entry name" value="UCP030140"/>
</dbReference>
<evidence type="ECO:0000313" key="1">
    <source>
        <dbReference type="EMBL" id="SNZ14514.1"/>
    </source>
</evidence>
<dbReference type="SUPFAM" id="SSF101386">
    <property type="entry name" value="all-alpha NTP pyrophosphatases"/>
    <property type="match status" value="1"/>
</dbReference>
<reference evidence="2" key="1">
    <citation type="submission" date="2017-09" db="EMBL/GenBank/DDBJ databases">
        <authorList>
            <person name="Varghese N."/>
            <person name="Submissions S."/>
        </authorList>
    </citation>
    <scope>NUCLEOTIDE SEQUENCE [LARGE SCALE GENOMIC DNA]</scope>
    <source>
        <strain evidence="2">CGMCC 1.8913</strain>
    </source>
</reference>
<organism evidence="1 2">
    <name type="scientific">Terribacillus aidingensis</name>
    <dbReference type="NCBI Taxonomy" id="586416"/>
    <lineage>
        <taxon>Bacteria</taxon>
        <taxon>Bacillati</taxon>
        <taxon>Bacillota</taxon>
        <taxon>Bacilli</taxon>
        <taxon>Bacillales</taxon>
        <taxon>Bacillaceae</taxon>
        <taxon>Terribacillus</taxon>
    </lineage>
</organism>